<comment type="caution">
    <text evidence="1">The sequence shown here is derived from an EMBL/GenBank/DDBJ whole genome shotgun (WGS) entry which is preliminary data.</text>
</comment>
<feature type="non-terminal residue" evidence="1">
    <location>
        <position position="1"/>
    </location>
</feature>
<proteinExistence type="predicted"/>
<sequence length="143" mass="16056">VREAATSLRDILLSLDVLSTHCASYEWDSALTLLHSPLLTTIMSATCSTLRNARGVIPTESRSDVGFGWGSCGWRHCGMLADAEEALAELECRMGLLEPEECEFCVGIARRSMREAWEVVPKELRGELREAKKGRGMLRWWKK</sequence>
<protein>
    <submittedName>
        <fullName evidence="1">Uncharacterized protein</fullName>
    </submittedName>
</protein>
<dbReference type="EMBL" id="BRXZ01000972">
    <property type="protein sequence ID" value="GMH58833.1"/>
    <property type="molecule type" value="Genomic_DNA"/>
</dbReference>
<gene>
    <name evidence="1" type="ORF">TrRE_jg12721</name>
</gene>
<dbReference type="Proteomes" id="UP001165082">
    <property type="component" value="Unassembled WGS sequence"/>
</dbReference>
<name>A0A9W7DXV9_9STRA</name>
<organism evidence="1 2">
    <name type="scientific">Triparma retinervis</name>
    <dbReference type="NCBI Taxonomy" id="2557542"/>
    <lineage>
        <taxon>Eukaryota</taxon>
        <taxon>Sar</taxon>
        <taxon>Stramenopiles</taxon>
        <taxon>Ochrophyta</taxon>
        <taxon>Bolidophyceae</taxon>
        <taxon>Parmales</taxon>
        <taxon>Triparmaceae</taxon>
        <taxon>Triparma</taxon>
    </lineage>
</organism>
<dbReference type="OrthoDB" id="201706at2759"/>
<accession>A0A9W7DXV9</accession>
<keyword evidence="2" id="KW-1185">Reference proteome</keyword>
<reference evidence="1" key="1">
    <citation type="submission" date="2022-07" db="EMBL/GenBank/DDBJ databases">
        <title>Genome analysis of Parmales, a sister group of diatoms, reveals the evolutionary specialization of diatoms from phago-mixotrophs to photoautotrophs.</title>
        <authorList>
            <person name="Ban H."/>
            <person name="Sato S."/>
            <person name="Yoshikawa S."/>
            <person name="Kazumasa Y."/>
            <person name="Nakamura Y."/>
            <person name="Ichinomiya M."/>
            <person name="Saitoh K."/>
            <person name="Sato N."/>
            <person name="Blanc-Mathieu R."/>
            <person name="Endo H."/>
            <person name="Kuwata A."/>
            <person name="Ogata H."/>
        </authorList>
    </citation>
    <scope>NUCLEOTIDE SEQUENCE</scope>
</reference>
<dbReference type="AlphaFoldDB" id="A0A9W7DXV9"/>
<evidence type="ECO:0000313" key="1">
    <source>
        <dbReference type="EMBL" id="GMH58833.1"/>
    </source>
</evidence>
<evidence type="ECO:0000313" key="2">
    <source>
        <dbReference type="Proteomes" id="UP001165082"/>
    </source>
</evidence>